<dbReference type="AlphaFoldDB" id="A0A6M8HPE5"/>
<accession>A0A6M8HPE5</accession>
<sequence>MFAAQSFMRLMGADFSGQALEGTLSTGPYIFMLRFPFLLVLLFVVLEVAMQMIRQLRVWPNRATESRLLTCLDQVLWTGLILCTTSSIVTAVIADPGCVRFFLPATVFGTILMARRYARVPVFALYVTIAFIGSTASEATSIAHAPLRPTIGSTAAWRLVESLEAHDLKHGYGGYWESSITTVLSHGNIKTLALIDDGLHHLYPFRWFTNLDLYREASENWTGRTFFLAKDQPSALTMSQATILATFGKPAETWRIDDQVIDVYNFKPHALAGLAP</sequence>
<dbReference type="Proteomes" id="UP000500767">
    <property type="component" value="Chromosome"/>
</dbReference>
<protein>
    <submittedName>
        <fullName evidence="2">Uncharacterized protein</fullName>
    </submittedName>
</protein>
<proteinExistence type="predicted"/>
<feature type="transmembrane region" description="Helical" evidence="1">
    <location>
        <begin position="29"/>
        <end position="50"/>
    </location>
</feature>
<keyword evidence="1" id="KW-0812">Transmembrane</keyword>
<dbReference type="KEGG" id="lck:HN018_09330"/>
<dbReference type="RefSeq" id="WP_171834101.1">
    <property type="nucleotide sequence ID" value="NZ_CP053708.1"/>
</dbReference>
<keyword evidence="1" id="KW-0472">Membrane</keyword>
<organism evidence="2 3">
    <name type="scientific">Lichenicola cladoniae</name>
    <dbReference type="NCBI Taxonomy" id="1484109"/>
    <lineage>
        <taxon>Bacteria</taxon>
        <taxon>Pseudomonadati</taxon>
        <taxon>Pseudomonadota</taxon>
        <taxon>Alphaproteobacteria</taxon>
        <taxon>Acetobacterales</taxon>
        <taxon>Acetobacteraceae</taxon>
        <taxon>Lichenicola</taxon>
    </lineage>
</organism>
<name>A0A6M8HPE5_9PROT</name>
<keyword evidence="3" id="KW-1185">Reference proteome</keyword>
<evidence type="ECO:0000256" key="1">
    <source>
        <dbReference type="SAM" id="Phobius"/>
    </source>
</evidence>
<evidence type="ECO:0000313" key="2">
    <source>
        <dbReference type="EMBL" id="QKE90218.1"/>
    </source>
</evidence>
<evidence type="ECO:0000313" key="3">
    <source>
        <dbReference type="Proteomes" id="UP000500767"/>
    </source>
</evidence>
<keyword evidence="1" id="KW-1133">Transmembrane helix</keyword>
<reference evidence="2 3" key="1">
    <citation type="journal article" date="2014" name="World J. Microbiol. Biotechnol.">
        <title>Biodiversity and physiological characteristics of Antarctic and Arctic lichens-associated bacteria.</title>
        <authorList>
            <person name="Lee Y.M."/>
            <person name="Kim E.H."/>
            <person name="Lee H.K."/>
            <person name="Hong S.G."/>
        </authorList>
    </citation>
    <scope>NUCLEOTIDE SEQUENCE [LARGE SCALE GENOMIC DNA]</scope>
    <source>
        <strain evidence="2 3">PAMC 26569</strain>
    </source>
</reference>
<dbReference type="EMBL" id="CP053708">
    <property type="protein sequence ID" value="QKE90218.1"/>
    <property type="molecule type" value="Genomic_DNA"/>
</dbReference>
<gene>
    <name evidence="2" type="ORF">HN018_09330</name>
</gene>